<evidence type="ECO:0000256" key="1">
    <source>
        <dbReference type="SAM" id="MobiDB-lite"/>
    </source>
</evidence>
<evidence type="ECO:0000313" key="2">
    <source>
        <dbReference type="EMBL" id="KAJ5359254.1"/>
    </source>
</evidence>
<dbReference type="Proteomes" id="UP001147782">
    <property type="component" value="Unassembled WGS sequence"/>
</dbReference>
<proteinExistence type="predicted"/>
<evidence type="ECO:0000313" key="3">
    <source>
        <dbReference type="Proteomes" id="UP001147782"/>
    </source>
</evidence>
<reference evidence="2" key="2">
    <citation type="journal article" date="2023" name="IMA Fungus">
        <title>Comparative genomic study of the Penicillium genus elucidates a diverse pangenome and 15 lateral gene transfer events.</title>
        <authorList>
            <person name="Petersen C."/>
            <person name="Sorensen T."/>
            <person name="Nielsen M.R."/>
            <person name="Sondergaard T.E."/>
            <person name="Sorensen J.L."/>
            <person name="Fitzpatrick D.A."/>
            <person name="Frisvad J.C."/>
            <person name="Nielsen K.L."/>
        </authorList>
    </citation>
    <scope>NUCLEOTIDE SEQUENCE</scope>
    <source>
        <strain evidence="2">IBT 29864</strain>
    </source>
</reference>
<protein>
    <submittedName>
        <fullName evidence="2">Uncharacterized protein</fullName>
    </submittedName>
</protein>
<dbReference type="GeneID" id="81443759"/>
<dbReference type="OrthoDB" id="4363173at2759"/>
<feature type="compositionally biased region" description="Basic residues" evidence="1">
    <location>
        <begin position="35"/>
        <end position="62"/>
    </location>
</feature>
<dbReference type="EMBL" id="JAPZBS010000009">
    <property type="protein sequence ID" value="KAJ5359254.1"/>
    <property type="molecule type" value="Genomic_DNA"/>
</dbReference>
<feature type="region of interest" description="Disordered" evidence="1">
    <location>
        <begin position="1"/>
        <end position="69"/>
    </location>
</feature>
<keyword evidence="3" id="KW-1185">Reference proteome</keyword>
<accession>A0A9W9RI38</accession>
<dbReference type="RefSeq" id="XP_056550540.1">
    <property type="nucleotide sequence ID" value="XM_056704580.1"/>
</dbReference>
<name>A0A9W9RI38_9EURO</name>
<reference evidence="2" key="1">
    <citation type="submission" date="2022-11" db="EMBL/GenBank/DDBJ databases">
        <authorList>
            <person name="Petersen C."/>
        </authorList>
    </citation>
    <scope>NUCLEOTIDE SEQUENCE</scope>
    <source>
        <strain evidence="2">IBT 29864</strain>
    </source>
</reference>
<organism evidence="2 3">
    <name type="scientific">Penicillium cataractarum</name>
    <dbReference type="NCBI Taxonomy" id="2100454"/>
    <lineage>
        <taxon>Eukaryota</taxon>
        <taxon>Fungi</taxon>
        <taxon>Dikarya</taxon>
        <taxon>Ascomycota</taxon>
        <taxon>Pezizomycotina</taxon>
        <taxon>Eurotiomycetes</taxon>
        <taxon>Eurotiomycetidae</taxon>
        <taxon>Eurotiales</taxon>
        <taxon>Aspergillaceae</taxon>
        <taxon>Penicillium</taxon>
    </lineage>
</organism>
<dbReference type="AlphaFoldDB" id="A0A9W9RI38"/>
<sequence>MDPEEPRNPRYNLRPRKPKPQSPEAPRSIKDQLLRKRFTPKLFTRSKKDKGKGKGKGKKSKGGKAADEEEMYSFGGGRFQRPKERVVTWQHDGSRIDDPAYLPAQWDANYDIDGNIARCHLRIEENILPKMFQARLERYMESKAERDAIIAAAPGLPARVAQRLDDLGAIQQDLLKNDPQAQMVNVQAIIAAYLDKSLVWTRGTVTFWSYGKMVWGPGKFDWKTFEAVNSEHQGHKSFWVEEMRMRFRIPGIANPFATRVWKFLDDTGASSTGIFQCDIEDLQKAAQVEIKAFGHERVATANGKICVPAYHLQARLLANNDSMMLIPWTDIKVWVMPGKPTAKVRRLSGIWPRHLLYFANVPDNQGNLYMCSSMGELCANLPDVDATQANPPQWDVLEPMSSDEDEMDFIM</sequence>
<comment type="caution">
    <text evidence="2">The sequence shown here is derived from an EMBL/GenBank/DDBJ whole genome shotgun (WGS) entry which is preliminary data.</text>
</comment>
<gene>
    <name evidence="2" type="ORF">N7496_011667</name>
</gene>